<evidence type="ECO:0000259" key="1">
    <source>
        <dbReference type="PROSITE" id="PS50994"/>
    </source>
</evidence>
<protein>
    <recommendedName>
        <fullName evidence="1">Integrase catalytic domain-containing protein</fullName>
    </recommendedName>
</protein>
<organism evidence="2">
    <name type="scientific">Trichuris suis</name>
    <name type="common">pig whipworm</name>
    <dbReference type="NCBI Taxonomy" id="68888"/>
    <lineage>
        <taxon>Eukaryota</taxon>
        <taxon>Metazoa</taxon>
        <taxon>Ecdysozoa</taxon>
        <taxon>Nematoda</taxon>
        <taxon>Enoplea</taxon>
        <taxon>Dorylaimia</taxon>
        <taxon>Trichinellida</taxon>
        <taxon>Trichuridae</taxon>
        <taxon>Trichuris</taxon>
    </lineage>
</organism>
<dbReference type="GO" id="GO:0003676">
    <property type="term" value="F:nucleic acid binding"/>
    <property type="evidence" value="ECO:0007669"/>
    <property type="project" value="InterPro"/>
</dbReference>
<name>A0A085NF60_9BILA</name>
<proteinExistence type="predicted"/>
<dbReference type="PROSITE" id="PS50994">
    <property type="entry name" value="INTEGRASE"/>
    <property type="match status" value="1"/>
</dbReference>
<gene>
    <name evidence="2" type="ORF">M514_19795</name>
</gene>
<dbReference type="InterPro" id="IPR043502">
    <property type="entry name" value="DNA/RNA_pol_sf"/>
</dbReference>
<sequence length="940" mass="107340">MYHQVEVPVSDRPALQFFWRRPGSRRYPAVYRMRVHVFGVTSSPSCCIYALRQAAEAHRNTFPEAADRILKGIYVDNLLDSVDTVKEAQALYQQIVTILGNSGFRMRKWASSSRNLLAKIPPSERAEPQVDLSRDNLGNEKTLGLLWDCENDVFRFNWSRPEGFPHTKRQILSIVARVFDPLGFLAPVTVEARLRLQELWVAKYGWDDTPDEQFLVRWKAWLADMSNLSSLTVPRCVCPTRGQTELHIFSDASKVAYGAVAYLRVSPDGNNPHITLVMARARVAPIRQMTIPRLELQAAVIAVRLASSITKGLSLCIGDVTFWTDSSVVLHWLNGDGRRYSQFVENRASEILNASVADQWRFVPSKENPADDLSRGLTVRSLHCDHRWFKGPKFLHRHRSDWPTFELPFKGIKKQYLEELVVTRALQLKRSDGNNDAIVDAISRVSELHRLLRIIRLVQRFVNLCRRSRANRTHPDTETSTFANAWKLCIRKVQEECFSTEIILLKTKATIPARSRLRQLNPFLDEFGIIRVGGRLKHTHLSAEAKHPPILSSKHHFTTMLIEQVHKDRLHSGTEDTLAELRARAWVIDGRAAVRRAIYNCVICRKNQARPVTPLMAQLPQCRVEKPAHVFASTGIDYFGPISVTERRSSVKRWICLFTCMAVRAVHLEISRSMDADGFLCAFRRFVARRGMPSVCISDNGTNFVAGQRELSEGVQRLNSTHISEYMAQRGVKWQFNPPGAPHFGGAWERLIRSAKRALSVALSGQHLTDEVLQTVIVEVEGLLNGRPLTHVSHHPNDEEPLTPNHFLLGRPYAMIPPDVFHDKEITSRRYWRVAQTIVDQFWRRWMREYLPTLNRGRAERSKQENIKTGDIVLIVDTSSPRGVWRMGYVEKLYPGQDGVVRVVDVRNSRGTFRRPVSRLIKLTSTVSNTSQTPRENVVA</sequence>
<dbReference type="InterPro" id="IPR041588">
    <property type="entry name" value="Integrase_H2C2"/>
</dbReference>
<dbReference type="PANTHER" id="PTHR47331">
    <property type="entry name" value="PHD-TYPE DOMAIN-CONTAINING PROTEIN"/>
    <property type="match status" value="1"/>
</dbReference>
<dbReference type="Gene3D" id="3.30.420.10">
    <property type="entry name" value="Ribonuclease H-like superfamily/Ribonuclease H"/>
    <property type="match status" value="1"/>
</dbReference>
<dbReference type="InterPro" id="IPR008042">
    <property type="entry name" value="Retrotrans_Pao"/>
</dbReference>
<dbReference type="InterPro" id="IPR012337">
    <property type="entry name" value="RNaseH-like_sf"/>
</dbReference>
<dbReference type="GO" id="GO:0015074">
    <property type="term" value="P:DNA integration"/>
    <property type="evidence" value="ECO:0007669"/>
    <property type="project" value="InterPro"/>
</dbReference>
<dbReference type="Proteomes" id="UP000030758">
    <property type="component" value="Unassembled WGS sequence"/>
</dbReference>
<dbReference type="GO" id="GO:0042575">
    <property type="term" value="C:DNA polymerase complex"/>
    <property type="evidence" value="ECO:0007669"/>
    <property type="project" value="UniProtKB-ARBA"/>
</dbReference>
<dbReference type="Pfam" id="PF18701">
    <property type="entry name" value="DUF5641"/>
    <property type="match status" value="1"/>
</dbReference>
<evidence type="ECO:0000313" key="2">
    <source>
        <dbReference type="EMBL" id="KFD68106.1"/>
    </source>
</evidence>
<dbReference type="InterPro" id="IPR036397">
    <property type="entry name" value="RNaseH_sf"/>
</dbReference>
<dbReference type="InterPro" id="IPR001584">
    <property type="entry name" value="Integrase_cat-core"/>
</dbReference>
<feature type="domain" description="Integrase catalytic" evidence="1">
    <location>
        <begin position="623"/>
        <end position="812"/>
    </location>
</feature>
<dbReference type="SUPFAM" id="SSF53098">
    <property type="entry name" value="Ribonuclease H-like"/>
    <property type="match status" value="1"/>
</dbReference>
<accession>A0A085NF60</accession>
<reference evidence="2" key="1">
    <citation type="journal article" date="2014" name="Nat. Genet.">
        <title>Genome and transcriptome of the porcine whipworm Trichuris suis.</title>
        <authorList>
            <person name="Jex A.R."/>
            <person name="Nejsum P."/>
            <person name="Schwarz E.M."/>
            <person name="Hu L."/>
            <person name="Young N.D."/>
            <person name="Hall R.S."/>
            <person name="Korhonen P.K."/>
            <person name="Liao S."/>
            <person name="Thamsborg S."/>
            <person name="Xia J."/>
            <person name="Xu P."/>
            <person name="Wang S."/>
            <person name="Scheerlinck J.P."/>
            <person name="Hofmann A."/>
            <person name="Sternberg P.W."/>
            <person name="Wang J."/>
            <person name="Gasser R.B."/>
        </authorList>
    </citation>
    <scope>NUCLEOTIDE SEQUENCE [LARGE SCALE GENOMIC DNA]</scope>
    <source>
        <strain evidence="2">DCEP-RM93F</strain>
    </source>
</reference>
<dbReference type="SUPFAM" id="SSF56672">
    <property type="entry name" value="DNA/RNA polymerases"/>
    <property type="match status" value="1"/>
</dbReference>
<dbReference type="Pfam" id="PF17921">
    <property type="entry name" value="Integrase_H2C2"/>
    <property type="match status" value="1"/>
</dbReference>
<dbReference type="EMBL" id="KL367508">
    <property type="protein sequence ID" value="KFD68106.1"/>
    <property type="molecule type" value="Genomic_DNA"/>
</dbReference>
<dbReference type="AlphaFoldDB" id="A0A085NF60"/>
<dbReference type="InterPro" id="IPR040676">
    <property type="entry name" value="DUF5641"/>
</dbReference>
<dbReference type="Pfam" id="PF05380">
    <property type="entry name" value="Peptidase_A17"/>
    <property type="match status" value="1"/>
</dbReference>